<organism evidence="1 2">
    <name type="scientific">Dyella soli</name>
    <dbReference type="NCBI Taxonomy" id="522319"/>
    <lineage>
        <taxon>Bacteria</taxon>
        <taxon>Pseudomonadati</taxon>
        <taxon>Pseudomonadota</taxon>
        <taxon>Gammaproteobacteria</taxon>
        <taxon>Lysobacterales</taxon>
        <taxon>Rhodanobacteraceae</taxon>
        <taxon>Dyella</taxon>
    </lineage>
</organism>
<protein>
    <submittedName>
        <fullName evidence="1">Uncharacterized protein</fullName>
    </submittedName>
</protein>
<keyword evidence="2" id="KW-1185">Reference proteome</keyword>
<dbReference type="AlphaFoldDB" id="A0A4R0YF70"/>
<reference evidence="1 2" key="1">
    <citation type="submission" date="2019-02" db="EMBL/GenBank/DDBJ databases">
        <title>Dyella amyloliquefaciens sp. nov., isolated from forest soil.</title>
        <authorList>
            <person name="Gao Z.-H."/>
            <person name="Qiu L.-H."/>
        </authorList>
    </citation>
    <scope>NUCLEOTIDE SEQUENCE [LARGE SCALE GENOMIC DNA]</scope>
    <source>
        <strain evidence="1 2">KACC 12747</strain>
    </source>
</reference>
<evidence type="ECO:0000313" key="1">
    <source>
        <dbReference type="EMBL" id="TCI06886.1"/>
    </source>
</evidence>
<evidence type="ECO:0000313" key="2">
    <source>
        <dbReference type="Proteomes" id="UP000291822"/>
    </source>
</evidence>
<name>A0A4R0YF70_9GAMM</name>
<comment type="caution">
    <text evidence="1">The sequence shown here is derived from an EMBL/GenBank/DDBJ whole genome shotgun (WGS) entry which is preliminary data.</text>
</comment>
<dbReference type="RefSeq" id="WP_131411750.1">
    <property type="nucleotide sequence ID" value="NZ_SJTG01000005.1"/>
</dbReference>
<sequence>MDAGRHGVPACEPGHEDALTDGVIRIRPGETLCVSLDATGDSVTPKAIVPAGDPASLLVLRFWQEPGSSQMFLSVHSPLADDLRYKAFMVRSGSLRQEYTSSCPVLSHRFGIENWPFAISELRITGLVALRGARHMECR</sequence>
<proteinExistence type="predicted"/>
<dbReference type="EMBL" id="SJTG01000005">
    <property type="protein sequence ID" value="TCI06886.1"/>
    <property type="molecule type" value="Genomic_DNA"/>
</dbReference>
<dbReference type="Proteomes" id="UP000291822">
    <property type="component" value="Unassembled WGS sequence"/>
</dbReference>
<accession>A0A4R0YF70</accession>
<gene>
    <name evidence="1" type="ORF">EZM97_30120</name>
</gene>